<organism evidence="4 5">
    <name type="scientific">Brassica carinata</name>
    <name type="common">Ethiopian mustard</name>
    <name type="synonym">Abyssinian cabbage</name>
    <dbReference type="NCBI Taxonomy" id="52824"/>
    <lineage>
        <taxon>Eukaryota</taxon>
        <taxon>Viridiplantae</taxon>
        <taxon>Streptophyta</taxon>
        <taxon>Embryophyta</taxon>
        <taxon>Tracheophyta</taxon>
        <taxon>Spermatophyta</taxon>
        <taxon>Magnoliopsida</taxon>
        <taxon>eudicotyledons</taxon>
        <taxon>Gunneridae</taxon>
        <taxon>Pentapetalae</taxon>
        <taxon>rosids</taxon>
        <taxon>malvids</taxon>
        <taxon>Brassicales</taxon>
        <taxon>Brassicaceae</taxon>
        <taxon>Brassiceae</taxon>
        <taxon>Brassica</taxon>
    </lineage>
</organism>
<dbReference type="Gene3D" id="3.30.160.20">
    <property type="match status" value="2"/>
</dbReference>
<gene>
    <name evidence="4" type="ORF">Bca52824_088762</name>
</gene>
<evidence type="ECO:0000313" key="5">
    <source>
        <dbReference type="Proteomes" id="UP000886595"/>
    </source>
</evidence>
<feature type="domain" description="HTH La-type RNA-binding" evidence="3">
    <location>
        <begin position="79"/>
        <end position="190"/>
    </location>
</feature>
<dbReference type="OrthoDB" id="1743388at2759"/>
<evidence type="ECO:0000313" key="4">
    <source>
        <dbReference type="EMBL" id="KAG2249134.1"/>
    </source>
</evidence>
<sequence length="226" mass="24676">MSVLEATFAFFFVMAGGGKHTLTPKAIIHQKFGANAIYTVEELPDFSVVSNVCKKKKDSEQSAAELALDKLGFRPQNDDLTVDEAWDDLVGRIKYIFSDEFLSADHPLGAHLRAALRRNGDCCGSVPVSVIATFDSKINSRCKIINPSVESDPFLVVSCVMEAAAKLRDFIVASPHEASLRRKNPYPPAVVEALATQVSDSVDSRKVKAVYIPCKGEEIVELDSVD</sequence>
<dbReference type="AlphaFoldDB" id="A0A8X7TPH8"/>
<dbReference type="Proteomes" id="UP000886595">
    <property type="component" value="Unassembled WGS sequence"/>
</dbReference>
<accession>A0A8X7TPH8</accession>
<evidence type="ECO:0000259" key="3">
    <source>
        <dbReference type="PROSITE" id="PS50961"/>
    </source>
</evidence>
<protein>
    <recommendedName>
        <fullName evidence="3">HTH La-type RNA-binding domain-containing protein</fullName>
    </recommendedName>
</protein>
<dbReference type="PROSITE" id="PS50961">
    <property type="entry name" value="HTH_LA"/>
    <property type="match status" value="1"/>
</dbReference>
<feature type="non-terminal residue" evidence="4">
    <location>
        <position position="226"/>
    </location>
</feature>
<evidence type="ECO:0000256" key="2">
    <source>
        <dbReference type="PROSITE-ProRule" id="PRU00332"/>
    </source>
</evidence>
<reference evidence="4 5" key="1">
    <citation type="submission" date="2020-02" db="EMBL/GenBank/DDBJ databases">
        <authorList>
            <person name="Ma Q."/>
            <person name="Huang Y."/>
            <person name="Song X."/>
            <person name="Pei D."/>
        </authorList>
    </citation>
    <scope>NUCLEOTIDE SEQUENCE [LARGE SCALE GENOMIC DNA]</scope>
    <source>
        <strain evidence="4">Sxm20200214</strain>
        <tissue evidence="4">Leaf</tissue>
    </source>
</reference>
<dbReference type="Pfam" id="PF21224">
    <property type="entry name" value="Hen1_LCD"/>
    <property type="match status" value="1"/>
</dbReference>
<name>A0A8X7TPH8_BRACI</name>
<keyword evidence="1 2" id="KW-0694">RNA-binding</keyword>
<evidence type="ECO:0000256" key="1">
    <source>
        <dbReference type="ARBA" id="ARBA00022884"/>
    </source>
</evidence>
<dbReference type="GO" id="GO:0003723">
    <property type="term" value="F:RNA binding"/>
    <property type="evidence" value="ECO:0007669"/>
    <property type="project" value="UniProtKB-UniRule"/>
</dbReference>
<dbReference type="InterPro" id="IPR006630">
    <property type="entry name" value="La_HTH"/>
</dbReference>
<dbReference type="EMBL" id="JAAMPC010000017">
    <property type="protein sequence ID" value="KAG2249134.1"/>
    <property type="molecule type" value="Genomic_DNA"/>
</dbReference>
<keyword evidence="5" id="KW-1185">Reference proteome</keyword>
<proteinExistence type="predicted"/>
<comment type="caution">
    <text evidence="4">The sequence shown here is derived from an EMBL/GenBank/DDBJ whole genome shotgun (WGS) entry which is preliminary data.</text>
</comment>